<dbReference type="InterPro" id="IPR015590">
    <property type="entry name" value="Aldehyde_DH_dom"/>
</dbReference>
<reference evidence="6" key="2">
    <citation type="submission" date="2006-05" db="EMBL/GenBank/DDBJ databases">
        <title>Sequencing of the draft genome and assembly of Desulfuromonas acetoxidans DSM 684.</title>
        <authorList>
            <consortium name="US DOE Joint Genome Institute (JGI-PGF)"/>
            <person name="Copeland A."/>
            <person name="Lucas S."/>
            <person name="Lapidus A."/>
            <person name="Barry K."/>
            <person name="Detter J.C."/>
            <person name="Glavina del Rio T."/>
            <person name="Hammon N."/>
            <person name="Israni S."/>
            <person name="Dalin E."/>
            <person name="Tice H."/>
            <person name="Bruce D."/>
            <person name="Pitluck S."/>
            <person name="Richardson P."/>
        </authorList>
    </citation>
    <scope>NUCLEOTIDE SEQUENCE [LARGE SCALE GENOMIC DNA]</scope>
    <source>
        <strain evidence="6">DSM 684</strain>
    </source>
</reference>
<dbReference type="Gene3D" id="3.40.309.10">
    <property type="entry name" value="Aldehyde Dehydrogenase, Chain A, domain 2"/>
    <property type="match status" value="1"/>
</dbReference>
<dbReference type="InterPro" id="IPR016162">
    <property type="entry name" value="Ald_DH_N"/>
</dbReference>
<dbReference type="FunFam" id="3.40.605.10:FF:000007">
    <property type="entry name" value="NAD/NADP-dependent betaine aldehyde dehydrogenase"/>
    <property type="match status" value="1"/>
</dbReference>
<dbReference type="InterPro" id="IPR016163">
    <property type="entry name" value="Ald_DH_C"/>
</dbReference>
<proteinExistence type="inferred from homology"/>
<dbReference type="EMBL" id="AAEW02000019">
    <property type="protein sequence ID" value="EAT14682.1"/>
    <property type="molecule type" value="Genomic_DNA"/>
</dbReference>
<dbReference type="RefSeq" id="WP_006002188.1">
    <property type="nucleotide sequence ID" value="NZ_AAEW02000019.1"/>
</dbReference>
<gene>
    <name evidence="6" type="ORF">Dace_0646</name>
</gene>
<keyword evidence="7" id="KW-1185">Reference proteome</keyword>
<evidence type="ECO:0000256" key="3">
    <source>
        <dbReference type="PROSITE-ProRule" id="PRU10007"/>
    </source>
</evidence>
<comment type="similarity">
    <text evidence="1 4">Belongs to the aldehyde dehydrogenase family.</text>
</comment>
<dbReference type="GO" id="GO:0004029">
    <property type="term" value="F:aldehyde dehydrogenase (NAD+) activity"/>
    <property type="evidence" value="ECO:0007669"/>
    <property type="project" value="UniProtKB-EC"/>
</dbReference>
<dbReference type="OrthoDB" id="9762913at2"/>
<dbReference type="AlphaFoldDB" id="Q1JWW2"/>
<dbReference type="SUPFAM" id="SSF53720">
    <property type="entry name" value="ALDH-like"/>
    <property type="match status" value="1"/>
</dbReference>
<evidence type="ECO:0000313" key="6">
    <source>
        <dbReference type="EMBL" id="EAT14682.1"/>
    </source>
</evidence>
<sequence>MKTQLDSQYKLYINGQWVDASDGQTFEAHCPADGSLLSTCANATKEDVDAAVDAAWGAYDAWKDVSAQERAGYLLKIADLIDANAEKLAMVETLDNGKPIRETRNVDVPLASDHFRYFASAIRTQEGQATMIDKDTMSLILREPIGVVAQIIPWNFPFLMAAWKIAPALAAGNCVVIKPSSTTSLSLLELAKLLDQVLPPGVVNVITGKGSTTGNFVLEHPGFTKLAFTGSTDIGYNIADAAAKKLIPATLELGGKSANIYFDDCQWDKAIEGTQIGILFNQGQVCCAGSRIFVHEAIYDKFVADMATAFEKVKVGLPWNDDTMMGCQIDEGQLNQILSYVDVGKQEGARLVTGGVRLTDGELGNGSFMAPTLFADVDNSMRIAQEEIFGPVVCVIKFKDEQEVIDMANDSEFGLGGAVWTRDINRAMRVARGVETGRMWVNTYNQLPAHAPFGGYKKSGIGRETHKMMLEHYSQAKNIFISMSEEKMGLY</sequence>
<accession>Q1JWW2</accession>
<comment type="caution">
    <text evidence="6">The sequence shown here is derived from an EMBL/GenBank/DDBJ whole genome shotgun (WGS) entry which is preliminary data.</text>
</comment>
<dbReference type="InterPro" id="IPR029510">
    <property type="entry name" value="Ald_DH_CS_GLU"/>
</dbReference>
<dbReference type="Pfam" id="PF00171">
    <property type="entry name" value="Aldedh"/>
    <property type="match status" value="1"/>
</dbReference>
<dbReference type="EC" id="1.2.1.3" evidence="6"/>
<evidence type="ECO:0000256" key="1">
    <source>
        <dbReference type="ARBA" id="ARBA00009986"/>
    </source>
</evidence>
<dbReference type="InterPro" id="IPR016161">
    <property type="entry name" value="Ald_DH/histidinol_DH"/>
</dbReference>
<reference evidence="6" key="1">
    <citation type="submission" date="2006-05" db="EMBL/GenBank/DDBJ databases">
        <title>Annotation of the draft genome assembly of Desulfuromonas acetoxidans DSM 684.</title>
        <authorList>
            <consortium name="US DOE Joint Genome Institute (JGI-ORNL)"/>
            <person name="Larimer F."/>
            <person name="Land M."/>
            <person name="Hauser L."/>
        </authorList>
    </citation>
    <scope>NUCLEOTIDE SEQUENCE [LARGE SCALE GENOMIC DNA]</scope>
    <source>
        <strain evidence="6">DSM 684</strain>
    </source>
</reference>
<organism evidence="6 7">
    <name type="scientific">Desulfuromonas acetoxidans (strain DSM 684 / 11070)</name>
    <dbReference type="NCBI Taxonomy" id="281689"/>
    <lineage>
        <taxon>Bacteria</taxon>
        <taxon>Pseudomonadati</taxon>
        <taxon>Thermodesulfobacteriota</taxon>
        <taxon>Desulfuromonadia</taxon>
        <taxon>Desulfuromonadales</taxon>
        <taxon>Desulfuromonadaceae</taxon>
        <taxon>Desulfuromonas</taxon>
    </lineage>
</organism>
<evidence type="ECO:0000313" key="7">
    <source>
        <dbReference type="Proteomes" id="UP000005695"/>
    </source>
</evidence>
<protein>
    <submittedName>
        <fullName evidence="6">Aldehyde dehydrogenase (NAD+)</fullName>
        <ecNumber evidence="6">1.2.1.3</ecNumber>
    </submittedName>
</protein>
<evidence type="ECO:0000256" key="4">
    <source>
        <dbReference type="RuleBase" id="RU003345"/>
    </source>
</evidence>
<dbReference type="PANTHER" id="PTHR11699">
    <property type="entry name" value="ALDEHYDE DEHYDROGENASE-RELATED"/>
    <property type="match status" value="1"/>
</dbReference>
<dbReference type="Proteomes" id="UP000005695">
    <property type="component" value="Unassembled WGS sequence"/>
</dbReference>
<feature type="domain" description="Aldehyde dehydrogenase" evidence="5">
    <location>
        <begin position="17"/>
        <end position="479"/>
    </location>
</feature>
<keyword evidence="2 4" id="KW-0560">Oxidoreductase</keyword>
<dbReference type="PROSITE" id="PS00070">
    <property type="entry name" value="ALDEHYDE_DEHYDR_CYS"/>
    <property type="match status" value="1"/>
</dbReference>
<evidence type="ECO:0000259" key="5">
    <source>
        <dbReference type="Pfam" id="PF00171"/>
    </source>
</evidence>
<evidence type="ECO:0000256" key="2">
    <source>
        <dbReference type="ARBA" id="ARBA00023002"/>
    </source>
</evidence>
<dbReference type="Gene3D" id="3.40.605.10">
    <property type="entry name" value="Aldehyde Dehydrogenase, Chain A, domain 1"/>
    <property type="match status" value="1"/>
</dbReference>
<dbReference type="PROSITE" id="PS00687">
    <property type="entry name" value="ALDEHYDE_DEHYDR_GLU"/>
    <property type="match status" value="1"/>
</dbReference>
<name>Q1JWW2_DESA6</name>
<dbReference type="FunFam" id="3.40.309.10:FF:000012">
    <property type="entry name" value="Betaine aldehyde dehydrogenase"/>
    <property type="match status" value="1"/>
</dbReference>
<dbReference type="InterPro" id="IPR016160">
    <property type="entry name" value="Ald_DH_CS_CYS"/>
</dbReference>
<feature type="active site" evidence="3">
    <location>
        <position position="252"/>
    </location>
</feature>